<organism evidence="1 2">
    <name type="scientific">Rhizosphaericola mali</name>
    <dbReference type="NCBI Taxonomy" id="2545455"/>
    <lineage>
        <taxon>Bacteria</taxon>
        <taxon>Pseudomonadati</taxon>
        <taxon>Bacteroidota</taxon>
        <taxon>Chitinophagia</taxon>
        <taxon>Chitinophagales</taxon>
        <taxon>Chitinophagaceae</taxon>
        <taxon>Rhizosphaericola</taxon>
    </lineage>
</organism>
<dbReference type="OrthoDB" id="9807923at2"/>
<dbReference type="EMBL" id="CP044016">
    <property type="protein sequence ID" value="QES90451.1"/>
    <property type="molecule type" value="Genomic_DNA"/>
</dbReference>
<dbReference type="InterPro" id="IPR019587">
    <property type="entry name" value="Polyketide_cyclase/dehydratase"/>
</dbReference>
<dbReference type="Pfam" id="PF10604">
    <property type="entry name" value="Polyketide_cyc2"/>
    <property type="match status" value="1"/>
</dbReference>
<dbReference type="RefSeq" id="WP_131331433.1">
    <property type="nucleotide sequence ID" value="NZ_CP044016.1"/>
</dbReference>
<name>A0A5P2GFP6_9BACT</name>
<dbReference type="AlphaFoldDB" id="A0A5P2GFP6"/>
<gene>
    <name evidence="1" type="ORF">E0W69_017915</name>
</gene>
<protein>
    <recommendedName>
        <fullName evidence="3">SRPBCC family protein</fullName>
    </recommendedName>
</protein>
<sequence>MKGIRFAIISILVLFGLITAVGMLFSSHVTVIRQVDIQAPKDSIEKNISDINNWHKWMIDTSVQIAFFTKNTQGVNASAQIAKSRVTITKIDSIHINTEWAGTRGNPQMSGFTIIPSTSVPNAYTVQWYFTQKLDWYPWQRIGATLNEKILGPSMEKSLDKLKKTSEGE</sequence>
<proteinExistence type="predicted"/>
<dbReference type="Proteomes" id="UP000292424">
    <property type="component" value="Chromosome"/>
</dbReference>
<evidence type="ECO:0000313" key="1">
    <source>
        <dbReference type="EMBL" id="QES90451.1"/>
    </source>
</evidence>
<evidence type="ECO:0000313" key="2">
    <source>
        <dbReference type="Proteomes" id="UP000292424"/>
    </source>
</evidence>
<accession>A0A5P2GFP6</accession>
<evidence type="ECO:0008006" key="3">
    <source>
        <dbReference type="Google" id="ProtNLM"/>
    </source>
</evidence>
<reference evidence="1 2" key="1">
    <citation type="submission" date="2019-09" db="EMBL/GenBank/DDBJ databases">
        <title>Complete genome sequence of Arachidicoccus sp. B3-10 isolated from apple orchard soil.</title>
        <authorList>
            <person name="Kim H.S."/>
            <person name="Han K.-I."/>
            <person name="Suh M.K."/>
            <person name="Lee K.C."/>
            <person name="Eom M.K."/>
            <person name="Kim J.-S."/>
            <person name="Kang S.W."/>
            <person name="Sin Y."/>
            <person name="Lee J.-S."/>
        </authorList>
    </citation>
    <scope>NUCLEOTIDE SEQUENCE [LARGE SCALE GENOMIC DNA]</scope>
    <source>
        <strain evidence="1 2">B3-10</strain>
    </source>
</reference>
<keyword evidence="2" id="KW-1185">Reference proteome</keyword>
<dbReference type="KEGG" id="arac:E0W69_017915"/>